<keyword evidence="10 16" id="KW-0479">Metal-binding</keyword>
<keyword evidence="11" id="KW-0833">Ubl conjugation pathway</keyword>
<feature type="domain" description="RING-type" evidence="19">
    <location>
        <begin position="99"/>
        <end position="144"/>
    </location>
</feature>
<dbReference type="Pfam" id="PF23419">
    <property type="entry name" value="WD40_RFWD3"/>
    <property type="match status" value="1"/>
</dbReference>
<dbReference type="EC" id="2.3.2.27" evidence="4"/>
<feature type="compositionally biased region" description="Polar residues" evidence="18">
    <location>
        <begin position="38"/>
        <end position="62"/>
    </location>
</feature>
<protein>
    <recommendedName>
        <fullName evidence="4">RING-type E3 ubiquitin transferase</fullName>
        <ecNumber evidence="4">2.3.2.27</ecNumber>
    </recommendedName>
</protein>
<feature type="coiled-coil region" evidence="17">
    <location>
        <begin position="168"/>
        <end position="229"/>
    </location>
</feature>
<dbReference type="InterPro" id="IPR015943">
    <property type="entry name" value="WD40/YVTN_repeat-like_dom_sf"/>
</dbReference>
<dbReference type="InterPro" id="IPR001841">
    <property type="entry name" value="Znf_RING"/>
</dbReference>
<keyword evidence="6" id="KW-0853">WD repeat</keyword>
<dbReference type="SUPFAM" id="SSF50978">
    <property type="entry name" value="WD40 repeat-like"/>
    <property type="match status" value="1"/>
</dbReference>
<name>A0A3P6SRS2_LITSI</name>
<evidence type="ECO:0000256" key="11">
    <source>
        <dbReference type="ARBA" id="ARBA00022786"/>
    </source>
</evidence>
<evidence type="ECO:0000256" key="8">
    <source>
        <dbReference type="ARBA" id="ARBA00022737"/>
    </source>
</evidence>
<organism evidence="20 21">
    <name type="scientific">Litomosoides sigmodontis</name>
    <name type="common">Filarial nematode worm</name>
    <dbReference type="NCBI Taxonomy" id="42156"/>
    <lineage>
        <taxon>Eukaryota</taxon>
        <taxon>Metazoa</taxon>
        <taxon>Ecdysozoa</taxon>
        <taxon>Nematoda</taxon>
        <taxon>Chromadorea</taxon>
        <taxon>Rhabditida</taxon>
        <taxon>Spirurina</taxon>
        <taxon>Spiruromorpha</taxon>
        <taxon>Filarioidea</taxon>
        <taxon>Onchocercidae</taxon>
        <taxon>Litomosoides</taxon>
    </lineage>
</organism>
<dbReference type="PANTHER" id="PTHR16047:SF7">
    <property type="entry name" value="E3 UBIQUITIN-PROTEIN LIGASE RFWD3"/>
    <property type="match status" value="1"/>
</dbReference>
<keyword evidence="13" id="KW-0234">DNA repair</keyword>
<keyword evidence="7" id="KW-0808">Transferase</keyword>
<dbReference type="Pfam" id="PF13639">
    <property type="entry name" value="zf-RING_2"/>
    <property type="match status" value="1"/>
</dbReference>
<dbReference type="SMART" id="SM00184">
    <property type="entry name" value="RING"/>
    <property type="match status" value="1"/>
</dbReference>
<dbReference type="InterPro" id="IPR056527">
    <property type="entry name" value="WD40_RFWD3"/>
</dbReference>
<dbReference type="GO" id="GO:0016604">
    <property type="term" value="C:nuclear body"/>
    <property type="evidence" value="ECO:0007669"/>
    <property type="project" value="UniProtKB-SubCell"/>
</dbReference>
<comment type="pathway">
    <text evidence="3">Protein modification; protein ubiquitination.</text>
</comment>
<comment type="catalytic activity">
    <reaction evidence="1">
        <text>S-ubiquitinyl-[E2 ubiquitin-conjugating enzyme]-L-cysteine + [acceptor protein]-L-lysine = [E2 ubiquitin-conjugating enzyme]-L-cysteine + N(6)-ubiquitinyl-[acceptor protein]-L-lysine.</text>
        <dbReference type="EC" id="2.3.2.27"/>
    </reaction>
</comment>
<dbReference type="InterPro" id="IPR013083">
    <property type="entry name" value="Znf_RING/FYVE/PHD"/>
</dbReference>
<dbReference type="Proteomes" id="UP000277928">
    <property type="component" value="Unassembled WGS sequence"/>
</dbReference>
<dbReference type="PROSITE" id="PS50089">
    <property type="entry name" value="ZF_RING_2"/>
    <property type="match status" value="1"/>
</dbReference>
<dbReference type="OMA" id="CCRFSPF"/>
<dbReference type="InterPro" id="IPR036322">
    <property type="entry name" value="WD40_repeat_dom_sf"/>
</dbReference>
<evidence type="ECO:0000256" key="14">
    <source>
        <dbReference type="ARBA" id="ARBA00023242"/>
    </source>
</evidence>
<evidence type="ECO:0000256" key="15">
    <source>
        <dbReference type="ARBA" id="ARBA00034306"/>
    </source>
</evidence>
<dbReference type="InterPro" id="IPR037381">
    <property type="entry name" value="RFWD3"/>
</dbReference>
<keyword evidence="14" id="KW-0539">Nucleus</keyword>
<evidence type="ECO:0000259" key="19">
    <source>
        <dbReference type="PROSITE" id="PS50089"/>
    </source>
</evidence>
<keyword evidence="12" id="KW-0862">Zinc</keyword>
<evidence type="ECO:0000256" key="9">
    <source>
        <dbReference type="ARBA" id="ARBA00022763"/>
    </source>
</evidence>
<feature type="region of interest" description="Disordered" evidence="18">
    <location>
        <begin position="37"/>
        <end position="96"/>
    </location>
</feature>
<dbReference type="Gene3D" id="2.130.10.10">
    <property type="entry name" value="YVTN repeat-like/Quinoprotein amine dehydrogenase"/>
    <property type="match status" value="1"/>
</dbReference>
<evidence type="ECO:0000256" key="5">
    <source>
        <dbReference type="ARBA" id="ARBA00022490"/>
    </source>
</evidence>
<dbReference type="CDD" id="cd16450">
    <property type="entry name" value="mRING-C3HGC3_RFWD3"/>
    <property type="match status" value="1"/>
</dbReference>
<evidence type="ECO:0000256" key="10">
    <source>
        <dbReference type="ARBA" id="ARBA00022771"/>
    </source>
</evidence>
<dbReference type="AlphaFoldDB" id="A0A3P6SRS2"/>
<keyword evidence="10 16" id="KW-0863">Zinc-finger</keyword>
<evidence type="ECO:0000313" key="21">
    <source>
        <dbReference type="Proteomes" id="UP000277928"/>
    </source>
</evidence>
<reference evidence="20 21" key="1">
    <citation type="submission" date="2018-08" db="EMBL/GenBank/DDBJ databases">
        <authorList>
            <person name="Laetsch R D."/>
            <person name="Stevens L."/>
            <person name="Kumar S."/>
            <person name="Blaxter L. M."/>
        </authorList>
    </citation>
    <scope>NUCLEOTIDE SEQUENCE [LARGE SCALE GENOMIC DNA]</scope>
</reference>
<dbReference type="STRING" id="42156.A0A3P6SRS2"/>
<dbReference type="GO" id="GO:0036297">
    <property type="term" value="P:interstrand cross-link repair"/>
    <property type="evidence" value="ECO:0007669"/>
    <property type="project" value="InterPro"/>
</dbReference>
<dbReference type="EMBL" id="UYRX01000219">
    <property type="protein sequence ID" value="VDK77776.1"/>
    <property type="molecule type" value="Genomic_DNA"/>
</dbReference>
<evidence type="ECO:0000256" key="13">
    <source>
        <dbReference type="ARBA" id="ARBA00023204"/>
    </source>
</evidence>
<evidence type="ECO:0000256" key="18">
    <source>
        <dbReference type="SAM" id="MobiDB-lite"/>
    </source>
</evidence>
<keyword evidence="5" id="KW-0963">Cytoplasm</keyword>
<gene>
    <name evidence="20" type="ORF">NLS_LOCUS3801</name>
</gene>
<accession>A0A3P6SRS2</accession>
<sequence>MTSGQENYDGNLIILEDNARFMPDEESSHRVVLESHSLIETGNTDDVNQESEQPQYRTSRVIWSSDEEADDENVNKKRRRRPSRNGSSGETDGDETSNCSICFEAYTISGSHRVVCLKCGHLFGQSCIERWIRTEKSAKCPQCKAKARLTDIRRLYIRAVKVLDTTELECLKEANNAYKAENDSLRLENQRLKEKLSKEDKNNSYKAEIKRLNLENAQLRARIAFQEKHENKSRSTTPPAPKIMKSAYFSLLAGPVIQLSSEPGSRSLDTNGECFVVACKVKNDLFMPYGLKLITADRRKDTVIPVHSRKPRCCRFSPFNRQTVISTGEDNTLCVTSFDNHAAVRHRIPLPASGWCCCWLSEDDVAVGLINGRVLKFSLHNPTTEPFDITCNRGRLPIINLQFCASQSLLFVTSLKECVVYHHMQPHVLISDEGSINSFCYDQESSNVMLTFAPSQHHETVTHILYSLDLDGEHKKLRHIHTYRSLSRKLTRVIRSAFWTTPHGPLAAVYDEANSHVVLYDWVRKCPAVVRRINDMVVDIREVVASDMQHFQLGCLSETAIYFLEARY</sequence>
<evidence type="ECO:0000256" key="4">
    <source>
        <dbReference type="ARBA" id="ARBA00012483"/>
    </source>
</evidence>
<dbReference type="OrthoDB" id="5600418at2759"/>
<evidence type="ECO:0000256" key="7">
    <source>
        <dbReference type="ARBA" id="ARBA00022679"/>
    </source>
</evidence>
<evidence type="ECO:0000256" key="2">
    <source>
        <dbReference type="ARBA" id="ARBA00004496"/>
    </source>
</evidence>
<comment type="subcellular location">
    <subcellularLocation>
        <location evidence="2">Cytoplasm</location>
    </subcellularLocation>
    <subcellularLocation>
        <location evidence="15">Nucleus</location>
        <location evidence="15">Nuclear body</location>
    </subcellularLocation>
</comment>
<keyword evidence="17" id="KW-0175">Coiled coil</keyword>
<dbReference type="GO" id="GO:0008270">
    <property type="term" value="F:zinc ion binding"/>
    <property type="evidence" value="ECO:0007669"/>
    <property type="project" value="UniProtKB-KW"/>
</dbReference>
<dbReference type="GO" id="GO:0016567">
    <property type="term" value="P:protein ubiquitination"/>
    <property type="evidence" value="ECO:0007669"/>
    <property type="project" value="InterPro"/>
</dbReference>
<evidence type="ECO:0000256" key="6">
    <source>
        <dbReference type="ARBA" id="ARBA00022574"/>
    </source>
</evidence>
<keyword evidence="8" id="KW-0677">Repeat</keyword>
<dbReference type="GO" id="GO:0061630">
    <property type="term" value="F:ubiquitin protein ligase activity"/>
    <property type="evidence" value="ECO:0007669"/>
    <property type="project" value="UniProtKB-EC"/>
</dbReference>
<evidence type="ECO:0000256" key="3">
    <source>
        <dbReference type="ARBA" id="ARBA00004906"/>
    </source>
</evidence>
<evidence type="ECO:0000256" key="1">
    <source>
        <dbReference type="ARBA" id="ARBA00000900"/>
    </source>
</evidence>
<dbReference type="SUPFAM" id="SSF57850">
    <property type="entry name" value="RING/U-box"/>
    <property type="match status" value="1"/>
</dbReference>
<keyword evidence="9" id="KW-0227">DNA damage</keyword>
<keyword evidence="21" id="KW-1185">Reference proteome</keyword>
<evidence type="ECO:0000256" key="17">
    <source>
        <dbReference type="SAM" id="Coils"/>
    </source>
</evidence>
<evidence type="ECO:0000256" key="12">
    <source>
        <dbReference type="ARBA" id="ARBA00022833"/>
    </source>
</evidence>
<dbReference type="GO" id="GO:0005737">
    <property type="term" value="C:cytoplasm"/>
    <property type="evidence" value="ECO:0007669"/>
    <property type="project" value="UniProtKB-SubCell"/>
</dbReference>
<evidence type="ECO:0000313" key="20">
    <source>
        <dbReference type="EMBL" id="VDK77776.1"/>
    </source>
</evidence>
<dbReference type="PANTHER" id="PTHR16047">
    <property type="entry name" value="RFWD3 PROTEIN"/>
    <property type="match status" value="1"/>
</dbReference>
<dbReference type="Gene3D" id="3.30.40.10">
    <property type="entry name" value="Zinc/RING finger domain, C3HC4 (zinc finger)"/>
    <property type="match status" value="1"/>
</dbReference>
<evidence type="ECO:0000256" key="16">
    <source>
        <dbReference type="PROSITE-ProRule" id="PRU00175"/>
    </source>
</evidence>
<proteinExistence type="predicted"/>